<feature type="compositionally biased region" description="Low complexity" evidence="1">
    <location>
        <begin position="1191"/>
        <end position="1204"/>
    </location>
</feature>
<gene>
    <name evidence="4" type="ORF">NESM_000179800</name>
</gene>
<dbReference type="Gene3D" id="3.50.50.60">
    <property type="entry name" value="FAD/NAD(P)-binding domain"/>
    <property type="match status" value="2"/>
</dbReference>
<name>A0AAW0F692_9TRYP</name>
<sequence length="1492" mass="159102">MVLAGSLPGVRCRRSQPRDAAQLTALLHLCDVVPEGIPTPAVFHLHTRADVATLIQTAYLSVTAVRDVKAGAGGQQTSSSSPGEEGEGEDEVVVGFIVLSDELAPASLGHSVAAGSSSSGGEVGGESAVTMEQTTVFNEDMRDAVGGATLENSLWLRMLIAPPSDAVGHTNSASTTATTAAAAAATAAVRATPYSSEEMAMDLLRVAFGTMSGIEHIFMSPGAAFSCLEAITGVAPLSTKDVVGSVLPASSSASRRMPARKVLHLSRAVVLPPLTIRQGRVEDYDDTVSLLVAGGPGVITELPPHFFLEEILQDQDTYNKVIVAEDAVTHEVVGVACLRQLAVEEQQHTARLYNTDALDRLRHVSLDGAGAGVQFDGGLSCTVSIFFLYFNPRFDHSAYQLLPSIFREFPTCDYATLRLPHTLPSPEPMVLERFQYAPLRRYQPHNARGEVVPAPDALWVCPKVSMEMDHGVQARVELLSSPRNVLLRSKVLSQFTAPAKTSPSPSVSRAGRPAGAGVHAVLHQQQGRGGAGGVLPGFPGCSAELLSAIQEDLDTASPAASPASGGGGGGGGGGDAAAAAAGLSRAVFALTWGVHSAGGGATGAVSLPAVAGLVSVQPLSVGEMYALRANYDLDRFLTFNASGGFDYSATDTSLTAEEGPLRYRSSELPGLIVRFVYIRPVFRQHLRFFLREVLRVTGAAVLLALTSTDAALCQTAIASFVFAPPRRVVEVHDDDRRRTPKHGEEGLVSTLISVADVPEVNDVTPAMALDKADAAHTSLALGSLFFTTRRFLGDERVRVHARVVVVGASATALCLLYELLSIPYLDFLNLTVVATDGMPLHPNQRQGRQWQVDGMELLEREYVRLRLGDGLANPQSFCIGANVVRVVQGTLIDIDTTMKFIHLENSMYEPYDQLLLATGRQYIVSPPIRALQQQEARVARGGVLAFSGEVAEDRLRHTLSELGHSVSGSIANVVVYGSGLDAVATLSTMVSVGFPAQRLVLCRPSTEQTPFTDAACGEAAMALFRALGVTVLEGYGVSRLEYDDDALTSVLLASLSFERKAGEAVELPCALIVCLEEKEIDRSVLTALAKRSIVFDGRVIVGSAYETSQPDVLAAGPVAMFTRRYGATEAFEAFNPRDIGRDLARVLLARLGVPEFRARIATAASEAPTATTRRASADGAHSVSVSDSQVADNTSSSSATSLDASHGRGKRGPVLPTYASPVSRRVRLPCGYQYTSTVRGSAAFDATKCIPLQFSSTDMSSVPLDDVHPSSNTAAAAREAAKTPAWREMMTLFVHAQHRTIDGIVYVGNGTPEVHNYRAMIGMPESLFHLQYRYAEVATRRDGGDDFDPTTAAMLHAGGGGGARAATAGVLTVPPRNGQFDLVSYLRLPTLKPLLTDRFFCFFWQLQREVQAAEEVVTVRARVLAAQQATGTLSPADAALRVAELTDTRQAFRHKTQLALLKYLHESKDTRPQDMYLPSIEKQMAERRRAVG</sequence>
<evidence type="ECO:0000259" key="3">
    <source>
        <dbReference type="Pfam" id="PF16092"/>
    </source>
</evidence>
<dbReference type="Pfam" id="PF16092">
    <property type="entry name" value="CFAP61_N"/>
    <property type="match status" value="1"/>
</dbReference>
<feature type="domain" description="Cilia- and flagella-associated protein 61 N-terminal" evidence="3">
    <location>
        <begin position="200"/>
        <end position="338"/>
    </location>
</feature>
<feature type="region of interest" description="Disordered" evidence="1">
    <location>
        <begin position="1167"/>
        <end position="1218"/>
    </location>
</feature>
<reference evidence="4 5" key="1">
    <citation type="journal article" date="2021" name="MBio">
        <title>A New Model Trypanosomatid, Novymonas esmeraldas: Genomic Perception of Its 'Candidatus Pandoraea novymonadis' Endosymbiont.</title>
        <authorList>
            <person name="Zakharova A."/>
            <person name="Saura A."/>
            <person name="Butenko A."/>
            <person name="Podesvova L."/>
            <person name="Warmusova S."/>
            <person name="Kostygov A.Y."/>
            <person name="Nenarokova A."/>
            <person name="Lukes J."/>
            <person name="Opperdoes F.R."/>
            <person name="Yurchenko V."/>
        </authorList>
    </citation>
    <scope>NUCLEOTIDE SEQUENCE [LARGE SCALE GENOMIC DNA]</scope>
    <source>
        <strain evidence="4 5">E262AT.01</strain>
    </source>
</reference>
<protein>
    <recommendedName>
        <fullName evidence="6">Cilia- and flagella-associated protein 61 N-terminal domain-containing protein</fullName>
    </recommendedName>
</protein>
<evidence type="ECO:0000313" key="4">
    <source>
        <dbReference type="EMBL" id="KAK7201184.1"/>
    </source>
</evidence>
<organism evidence="4 5">
    <name type="scientific">Novymonas esmeraldas</name>
    <dbReference type="NCBI Taxonomy" id="1808958"/>
    <lineage>
        <taxon>Eukaryota</taxon>
        <taxon>Discoba</taxon>
        <taxon>Euglenozoa</taxon>
        <taxon>Kinetoplastea</taxon>
        <taxon>Metakinetoplastina</taxon>
        <taxon>Trypanosomatida</taxon>
        <taxon>Trypanosomatidae</taxon>
        <taxon>Novymonas</taxon>
    </lineage>
</organism>
<evidence type="ECO:0000313" key="5">
    <source>
        <dbReference type="Proteomes" id="UP001430356"/>
    </source>
</evidence>
<comment type="caution">
    <text evidence="4">The sequence shown here is derived from an EMBL/GenBank/DDBJ whole genome shotgun (WGS) entry which is preliminary data.</text>
</comment>
<keyword evidence="5" id="KW-1185">Reference proteome</keyword>
<dbReference type="PANTHER" id="PTHR21178:SF8">
    <property type="entry name" value="CILIA- AND FLAGELLA-ASSOCIATED PROTEIN 61"/>
    <property type="match status" value="1"/>
</dbReference>
<feature type="region of interest" description="Disordered" evidence="1">
    <location>
        <begin position="71"/>
        <end position="90"/>
    </location>
</feature>
<feature type="domain" description="FAD/NAD(P)-binding" evidence="2">
    <location>
        <begin position="880"/>
        <end position="1122"/>
    </location>
</feature>
<dbReference type="InterPro" id="IPR036188">
    <property type="entry name" value="FAD/NAD-bd_sf"/>
</dbReference>
<dbReference type="SUPFAM" id="SSF51905">
    <property type="entry name" value="FAD/NAD(P)-binding domain"/>
    <property type="match status" value="1"/>
</dbReference>
<proteinExistence type="predicted"/>
<evidence type="ECO:0000256" key="1">
    <source>
        <dbReference type="SAM" id="MobiDB-lite"/>
    </source>
</evidence>
<evidence type="ECO:0000259" key="2">
    <source>
        <dbReference type="Pfam" id="PF07992"/>
    </source>
</evidence>
<dbReference type="GO" id="GO:0016491">
    <property type="term" value="F:oxidoreductase activity"/>
    <property type="evidence" value="ECO:0007669"/>
    <property type="project" value="InterPro"/>
</dbReference>
<accession>A0AAW0F692</accession>
<dbReference type="PANTHER" id="PTHR21178">
    <property type="entry name" value="CILIA- AND FLAGELLA-ASSOCIATED PROTEIN 61"/>
    <property type="match status" value="1"/>
</dbReference>
<feature type="compositionally biased region" description="Gly residues" evidence="1">
    <location>
        <begin position="564"/>
        <end position="575"/>
    </location>
</feature>
<feature type="compositionally biased region" description="Polar residues" evidence="1">
    <location>
        <begin position="497"/>
        <end position="507"/>
    </location>
</feature>
<dbReference type="InterPro" id="IPR032151">
    <property type="entry name" value="CFAP61_N"/>
</dbReference>
<feature type="region of interest" description="Disordered" evidence="1">
    <location>
        <begin position="497"/>
        <end position="516"/>
    </location>
</feature>
<feature type="region of interest" description="Disordered" evidence="1">
    <location>
        <begin position="556"/>
        <end position="575"/>
    </location>
</feature>
<dbReference type="Proteomes" id="UP001430356">
    <property type="component" value="Unassembled WGS sequence"/>
</dbReference>
<dbReference type="InterPro" id="IPR023753">
    <property type="entry name" value="FAD/NAD-binding_dom"/>
</dbReference>
<dbReference type="Pfam" id="PF07992">
    <property type="entry name" value="Pyr_redox_2"/>
    <property type="match status" value="1"/>
</dbReference>
<evidence type="ECO:0008006" key="6">
    <source>
        <dbReference type="Google" id="ProtNLM"/>
    </source>
</evidence>
<dbReference type="InterPro" id="IPR038884">
    <property type="entry name" value="CFAP61"/>
</dbReference>
<dbReference type="EMBL" id="JAECZO010000012">
    <property type="protein sequence ID" value="KAK7201184.1"/>
    <property type="molecule type" value="Genomic_DNA"/>
</dbReference>